<protein>
    <submittedName>
        <fullName evidence="3">Transcription termination factor NusG</fullName>
    </submittedName>
</protein>
<name>A0A2T3FRD7_9CLOT</name>
<dbReference type="Gene3D" id="3.30.70.940">
    <property type="entry name" value="NusG, N-terminal domain"/>
    <property type="match status" value="1"/>
</dbReference>
<feature type="domain" description="NusG-like N-terminal" evidence="2">
    <location>
        <begin position="2"/>
        <end position="95"/>
    </location>
</feature>
<reference evidence="3 4" key="1">
    <citation type="submission" date="2018-03" db="EMBL/GenBank/DDBJ databases">
        <title>Lachnoclostridium SNUG30386 gen.nov., sp.nov., isolated from human faeces.</title>
        <authorList>
            <person name="Seo B."/>
            <person name="Jeon K."/>
            <person name="Ko G."/>
        </authorList>
    </citation>
    <scope>NUCLEOTIDE SEQUENCE [LARGE SCALE GENOMIC DNA]</scope>
    <source>
        <strain evidence="3 4">SNUG30386</strain>
    </source>
</reference>
<dbReference type="InterPro" id="IPR036735">
    <property type="entry name" value="NGN_dom_sf"/>
</dbReference>
<dbReference type="GO" id="GO:0006354">
    <property type="term" value="P:DNA-templated transcription elongation"/>
    <property type="evidence" value="ECO:0007669"/>
    <property type="project" value="InterPro"/>
</dbReference>
<dbReference type="EMBL" id="PYLO01000002">
    <property type="protein sequence ID" value="PST37843.1"/>
    <property type="molecule type" value="Genomic_DNA"/>
</dbReference>
<dbReference type="InterPro" id="IPR006645">
    <property type="entry name" value="NGN-like_dom"/>
</dbReference>
<gene>
    <name evidence="3" type="ORF">C7U56_08265</name>
</gene>
<dbReference type="RefSeq" id="WP_107000874.1">
    <property type="nucleotide sequence ID" value="NZ_JAQDFZ010000002.1"/>
</dbReference>
<keyword evidence="4" id="KW-1185">Reference proteome</keyword>
<dbReference type="Pfam" id="PF02357">
    <property type="entry name" value="NusG"/>
    <property type="match status" value="1"/>
</dbReference>
<evidence type="ECO:0000256" key="1">
    <source>
        <dbReference type="ARBA" id="ARBA00023163"/>
    </source>
</evidence>
<keyword evidence="1" id="KW-0804">Transcription</keyword>
<dbReference type="AlphaFoldDB" id="A0A2T3FRD7"/>
<comment type="caution">
    <text evidence="3">The sequence shown here is derived from an EMBL/GenBank/DDBJ whole genome shotgun (WGS) entry which is preliminary data.</text>
</comment>
<evidence type="ECO:0000259" key="2">
    <source>
        <dbReference type="Pfam" id="PF02357"/>
    </source>
</evidence>
<dbReference type="Proteomes" id="UP000241048">
    <property type="component" value="Unassembled WGS sequence"/>
</dbReference>
<evidence type="ECO:0000313" key="3">
    <source>
        <dbReference type="EMBL" id="PST37843.1"/>
    </source>
</evidence>
<dbReference type="SUPFAM" id="SSF82679">
    <property type="entry name" value="N-utilization substance G protein NusG, N-terminal domain"/>
    <property type="match status" value="1"/>
</dbReference>
<evidence type="ECO:0000313" key="4">
    <source>
        <dbReference type="Proteomes" id="UP000241048"/>
    </source>
</evidence>
<sequence length="170" mass="20121">MWYVIQTQTGREQELTECIERVLKGNGYQACFVIEQECVWRNAGELLEYQKPLFPSYVIADTDTPEEFFLALKRVPKLSKLLRTDCEFWEIQEEEKKLLCQMMELDECLVRRSFVTLDEDGNILTAQGPLSFFQDKIVRKRIRKRIVTVEVELLGEKRRIELGIRLPEDK</sequence>
<organism evidence="3 4">
    <name type="scientific">Clostridium fessum</name>
    <dbReference type="NCBI Taxonomy" id="2126740"/>
    <lineage>
        <taxon>Bacteria</taxon>
        <taxon>Bacillati</taxon>
        <taxon>Bacillota</taxon>
        <taxon>Clostridia</taxon>
        <taxon>Eubacteriales</taxon>
        <taxon>Clostridiaceae</taxon>
        <taxon>Clostridium</taxon>
    </lineage>
</organism>
<proteinExistence type="predicted"/>
<accession>A0A2T3FRD7</accession>